<dbReference type="AlphaFoldDB" id="A0A6G0T9I4"/>
<comment type="caution">
    <text evidence="2">The sequence shown here is derived from an EMBL/GenBank/DDBJ whole genome shotgun (WGS) entry which is preliminary data.</text>
</comment>
<gene>
    <name evidence="2" type="ORF">AGLY_012235</name>
</gene>
<reference evidence="2 3" key="1">
    <citation type="submission" date="2019-08" db="EMBL/GenBank/DDBJ databases">
        <title>The genome of the soybean aphid Biotype 1, its phylome, world population structure and adaptation to the North American continent.</title>
        <authorList>
            <person name="Giordano R."/>
            <person name="Donthu R.K."/>
            <person name="Hernandez A.G."/>
            <person name="Wright C.L."/>
            <person name="Zimin A.V."/>
        </authorList>
    </citation>
    <scope>NUCLEOTIDE SEQUENCE [LARGE SCALE GENOMIC DNA]</scope>
    <source>
        <tissue evidence="2">Whole aphids</tissue>
    </source>
</reference>
<organism evidence="2 3">
    <name type="scientific">Aphis glycines</name>
    <name type="common">Soybean aphid</name>
    <dbReference type="NCBI Taxonomy" id="307491"/>
    <lineage>
        <taxon>Eukaryota</taxon>
        <taxon>Metazoa</taxon>
        <taxon>Ecdysozoa</taxon>
        <taxon>Arthropoda</taxon>
        <taxon>Hexapoda</taxon>
        <taxon>Insecta</taxon>
        <taxon>Pterygota</taxon>
        <taxon>Neoptera</taxon>
        <taxon>Paraneoptera</taxon>
        <taxon>Hemiptera</taxon>
        <taxon>Sternorrhyncha</taxon>
        <taxon>Aphidomorpha</taxon>
        <taxon>Aphidoidea</taxon>
        <taxon>Aphididae</taxon>
        <taxon>Aphidini</taxon>
        <taxon>Aphis</taxon>
        <taxon>Aphis</taxon>
    </lineage>
</organism>
<keyword evidence="1" id="KW-0175">Coiled coil</keyword>
<accession>A0A6G0T9I4</accession>
<name>A0A6G0T9I4_APHGL</name>
<protein>
    <submittedName>
        <fullName evidence="2">Uncharacterized protein</fullName>
    </submittedName>
</protein>
<evidence type="ECO:0000313" key="2">
    <source>
        <dbReference type="EMBL" id="KAE9528660.1"/>
    </source>
</evidence>
<evidence type="ECO:0000313" key="3">
    <source>
        <dbReference type="Proteomes" id="UP000475862"/>
    </source>
</evidence>
<keyword evidence="3" id="KW-1185">Reference proteome</keyword>
<dbReference type="OrthoDB" id="6620094at2759"/>
<dbReference type="EMBL" id="VYZN01000048">
    <property type="protein sequence ID" value="KAE9528660.1"/>
    <property type="molecule type" value="Genomic_DNA"/>
</dbReference>
<sequence length="471" mass="56153">MDFENSFIPIWEESPEVYYEPVILEKKLDKIEKEFDEIQYKCSELEKENEILRTEIKTKEKENTDLNNLFKGNTAKLPFYQSKIVELTKEIKELNFDKKNEVMVKDILKKKYEEMKKKTIETVESYMALKTAYKNQEKINEKLKIEKKQDIKNKDRIKAENDKAKTKTDELQIQNKGFKEQLNHYEEELRSKNIMIIELTRRNQILESNIENALTKTNNLEEKVKFLEKKIKTMNKECSESIIKHKSLLYELNALKEKLNDSDELRTTMEGMRGNERSLNKKINTCLQMLAAAKVENEKLIEIAHQLEKKKTRSVCVREDIAPIKRDLQECMTKNMELINKFSSLTERHYENKIFALEQKIKTLHSEINRRDEEHLKYRDVVIKCLYDSKAAKDKLKTTNTLLEKQKYEIIYDKLDVLDKDSKIKKLKIQKNNLDNHLKLYNKQSTLLCKKNRDHILKIESMKKGTYYLNP</sequence>
<proteinExistence type="predicted"/>
<feature type="coiled-coil region" evidence="1">
    <location>
        <begin position="28"/>
        <end position="69"/>
    </location>
</feature>
<evidence type="ECO:0000256" key="1">
    <source>
        <dbReference type="SAM" id="Coils"/>
    </source>
</evidence>
<dbReference type="Proteomes" id="UP000475862">
    <property type="component" value="Unassembled WGS sequence"/>
</dbReference>
<feature type="coiled-coil region" evidence="1">
    <location>
        <begin position="126"/>
        <end position="237"/>
    </location>
</feature>